<dbReference type="SUPFAM" id="SSF141729">
    <property type="entry name" value="FimD N-terminal domain-like"/>
    <property type="match status" value="1"/>
</dbReference>
<dbReference type="InterPro" id="IPR018030">
    <property type="entry name" value="Fimbrial_membr_usher_CS"/>
</dbReference>
<dbReference type="InterPro" id="IPR000015">
    <property type="entry name" value="Fimb_usher"/>
</dbReference>
<comment type="caution">
    <text evidence="14">The sequence shown here is derived from an EMBL/GenBank/DDBJ whole genome shotgun (WGS) entry which is preliminary data.</text>
</comment>
<evidence type="ECO:0000256" key="2">
    <source>
        <dbReference type="ARBA" id="ARBA00008064"/>
    </source>
</evidence>
<evidence type="ECO:0000256" key="4">
    <source>
        <dbReference type="ARBA" id="ARBA00022452"/>
    </source>
</evidence>
<proteinExistence type="inferred from homology"/>
<dbReference type="Pfam" id="PF13954">
    <property type="entry name" value="PapC_N"/>
    <property type="match status" value="1"/>
</dbReference>
<feature type="chain" id="PRO_5045413040" evidence="11">
    <location>
        <begin position="38"/>
        <end position="837"/>
    </location>
</feature>
<dbReference type="PROSITE" id="PS01151">
    <property type="entry name" value="FIMBRIAL_USHER"/>
    <property type="match status" value="1"/>
</dbReference>
<keyword evidence="3 10" id="KW-0813">Transport</keyword>
<dbReference type="EMBL" id="JBBHLC010000066">
    <property type="protein sequence ID" value="MEJ5865177.1"/>
    <property type="molecule type" value="Genomic_DNA"/>
</dbReference>
<evidence type="ECO:0000256" key="10">
    <source>
        <dbReference type="RuleBase" id="RU003884"/>
    </source>
</evidence>
<keyword evidence="6 10" id="KW-0812">Transmembrane</keyword>
<evidence type="ECO:0000256" key="11">
    <source>
        <dbReference type="SAM" id="SignalP"/>
    </source>
</evidence>
<name>A0ABU8QWY1_9PSED</name>
<evidence type="ECO:0000256" key="9">
    <source>
        <dbReference type="ARBA" id="ARBA00023237"/>
    </source>
</evidence>
<evidence type="ECO:0000313" key="15">
    <source>
        <dbReference type="Proteomes" id="UP001380290"/>
    </source>
</evidence>
<dbReference type="InterPro" id="IPR037224">
    <property type="entry name" value="PapC_N_sf"/>
</dbReference>
<dbReference type="Pfam" id="PF00577">
    <property type="entry name" value="Usher"/>
    <property type="match status" value="1"/>
</dbReference>
<dbReference type="PANTHER" id="PTHR30451:SF21">
    <property type="entry name" value="FIMBRIAL USHER DOMAIN-CONTAINING PROTEIN YDET-RELATED"/>
    <property type="match status" value="1"/>
</dbReference>
<feature type="signal peptide" evidence="11">
    <location>
        <begin position="1"/>
        <end position="37"/>
    </location>
</feature>
<sequence length="837" mass="90859">MPQFERRRPLQLCPRFNALMPIVGSTLLLAAASAVQASPRSPLFDAAFMRQSAGQPINAGHQALQGLAANAPLAPGRYQVEVVVNLVAAGSYELALLRAPQGSGLQACLTADLLRALGLREQALREPLPDDTRCVDLPNLVPQAQAQLDPAQLRLSLSIPQIALRRDLAGSVPSEQWDPGINAAFINYQANAQHSSRQNSSRSSQDLYLNSGINLGAWQLRSSQALRQGLQGERRWTRSNTYARRDLPGLRASLTLGETFSDGEVFRSLPFTGALLASEHDMLPDTLQSYAPVVRGVAQTRAKLEVLHNGYPIYATYVAPGPYEIDDLNLGAGHGELEIVLTEADGQVRRFIQPYASLGNLLREGVWRYNASYGRYKGAEQLASPDFWQATLARGGGWSTTLYGGLMGSDHYQAGAMGIGRDLGSLGGVSFDITHARSDLGERHGKVTGNSFAARYGKSFSSNTSLRFAGYRYSTEGYRDFDEVIQQRHDASGFMGNRRSRLEASVYQNFTGSGSLSLTLTQDDYWNSSYQRRQYQAQYNTRFGQLGVNLFASQALSSQQGPSRVFGVSLSLPLDSPRYRTATFDMQHSNGASSQRASLGGDLPDNRLNYRVSANRDQQRRTSGAVSLGYQGELASLGAGYTQGADFRSVSLNASGTLLAHSQGLTLGNYLGETAALVHVPGVEGVGVQNAGKARTNAQGYLLVPYLRPYRNNTLILDTDDLGPDALIETGTLQLVPLRGAIVKATFAARKVTRLVLTLLQTDGRPLPFGATVKDEQGHTLAVVGQAGQALVAIDASEQALRVDWHDQRPQQCAFDIDVAHMRQDGGYHLQTLHCQP</sequence>
<keyword evidence="15" id="KW-1185">Reference proteome</keyword>
<dbReference type="Proteomes" id="UP001380290">
    <property type="component" value="Unassembled WGS sequence"/>
</dbReference>
<evidence type="ECO:0000256" key="1">
    <source>
        <dbReference type="ARBA" id="ARBA00004571"/>
    </source>
</evidence>
<dbReference type="InterPro" id="IPR043142">
    <property type="entry name" value="PapC-like_C_sf"/>
</dbReference>
<protein>
    <submittedName>
        <fullName evidence="14">Fimbria/pilus outer membrane usher protein</fullName>
    </submittedName>
</protein>
<keyword evidence="9 10" id="KW-0998">Cell outer membrane</keyword>
<accession>A0ABU8QWY1</accession>
<evidence type="ECO:0000256" key="7">
    <source>
        <dbReference type="ARBA" id="ARBA00022729"/>
    </source>
</evidence>
<reference evidence="14 15" key="1">
    <citation type="submission" date="2024-02" db="EMBL/GenBank/DDBJ databases">
        <title>Identification of pathogenicity and growth-promoting function of Pseudomonas putida variant.</title>
        <authorList>
            <person name="Sun J."/>
        </authorList>
    </citation>
    <scope>NUCLEOTIDE SEQUENCE [LARGE SCALE GENOMIC DNA]</scope>
    <source>
        <strain evidence="14 15">A03</strain>
    </source>
</reference>
<evidence type="ECO:0000259" key="13">
    <source>
        <dbReference type="Pfam" id="PF13954"/>
    </source>
</evidence>
<evidence type="ECO:0000256" key="8">
    <source>
        <dbReference type="ARBA" id="ARBA00023136"/>
    </source>
</evidence>
<dbReference type="PANTHER" id="PTHR30451">
    <property type="entry name" value="OUTER MEMBRANE USHER PROTEIN"/>
    <property type="match status" value="1"/>
</dbReference>
<dbReference type="InterPro" id="IPR025949">
    <property type="entry name" value="PapC-like_C"/>
</dbReference>
<keyword evidence="5 10" id="KW-1029">Fimbrium biogenesis</keyword>
<dbReference type="Gene3D" id="2.60.40.2610">
    <property type="entry name" value="Outer membrane usher protein FimD, plug domain"/>
    <property type="match status" value="1"/>
</dbReference>
<dbReference type="Gene3D" id="2.60.40.3110">
    <property type="match status" value="1"/>
</dbReference>
<keyword evidence="7 11" id="KW-0732">Signal</keyword>
<dbReference type="InterPro" id="IPR025885">
    <property type="entry name" value="PapC_N"/>
</dbReference>
<gene>
    <name evidence="14" type="ORF">V7S98_18350</name>
</gene>
<dbReference type="RefSeq" id="WP_339600161.1">
    <property type="nucleotide sequence ID" value="NZ_JBBHLC010000066.1"/>
</dbReference>
<comment type="similarity">
    <text evidence="2 10">Belongs to the fimbrial export usher family.</text>
</comment>
<evidence type="ECO:0000256" key="3">
    <source>
        <dbReference type="ARBA" id="ARBA00022448"/>
    </source>
</evidence>
<dbReference type="Pfam" id="PF13953">
    <property type="entry name" value="PapC_C"/>
    <property type="match status" value="1"/>
</dbReference>
<comment type="subcellular location">
    <subcellularLocation>
        <location evidence="1 10">Cell outer membrane</location>
        <topology evidence="1 10">Multi-pass membrane protein</topology>
    </subcellularLocation>
</comment>
<feature type="domain" description="PapC-like C-terminal" evidence="12">
    <location>
        <begin position="757"/>
        <end position="819"/>
    </location>
</feature>
<evidence type="ECO:0000256" key="6">
    <source>
        <dbReference type="ARBA" id="ARBA00022692"/>
    </source>
</evidence>
<organism evidence="14 15">
    <name type="scientific">Pseudomonas farsensis</name>
    <dbReference type="NCBI Taxonomy" id="2745492"/>
    <lineage>
        <taxon>Bacteria</taxon>
        <taxon>Pseudomonadati</taxon>
        <taxon>Pseudomonadota</taxon>
        <taxon>Gammaproteobacteria</taxon>
        <taxon>Pseudomonadales</taxon>
        <taxon>Pseudomonadaceae</taxon>
        <taxon>Pseudomonas</taxon>
    </lineage>
</organism>
<feature type="domain" description="PapC N-terminal" evidence="13">
    <location>
        <begin position="44"/>
        <end position="192"/>
    </location>
</feature>
<evidence type="ECO:0000256" key="5">
    <source>
        <dbReference type="ARBA" id="ARBA00022558"/>
    </source>
</evidence>
<dbReference type="InterPro" id="IPR042186">
    <property type="entry name" value="FimD_plug_dom"/>
</dbReference>
<dbReference type="Gene3D" id="2.60.40.2070">
    <property type="match status" value="1"/>
</dbReference>
<keyword evidence="4" id="KW-1134">Transmembrane beta strand</keyword>
<evidence type="ECO:0000313" key="14">
    <source>
        <dbReference type="EMBL" id="MEJ5865177.1"/>
    </source>
</evidence>
<keyword evidence="8 10" id="KW-0472">Membrane</keyword>
<evidence type="ECO:0000259" key="12">
    <source>
        <dbReference type="Pfam" id="PF13953"/>
    </source>
</evidence>
<dbReference type="Gene3D" id="3.10.20.410">
    <property type="match status" value="1"/>
</dbReference>